<evidence type="ECO:0000313" key="5">
    <source>
        <dbReference type="Proteomes" id="UP000619976"/>
    </source>
</evidence>
<protein>
    <submittedName>
        <fullName evidence="2 3">Lipoprotein</fullName>
    </submittedName>
</protein>
<dbReference type="InterPro" id="IPR018736">
    <property type="entry name" value="DUF2279_periplasmic_lipo"/>
</dbReference>
<proteinExistence type="predicted"/>
<evidence type="ECO:0000313" key="2">
    <source>
        <dbReference type="EMBL" id="CRL59886.1"/>
    </source>
</evidence>
<dbReference type="AlphaFoldDB" id="A0A0G4Q2K8"/>
<keyword evidence="1" id="KW-0732">Signal</keyword>
<gene>
    <name evidence="2" type="ORF">BN1804_00679</name>
    <name evidence="3" type="ORF">JFQ69_11185</name>
</gene>
<dbReference type="NCBIfam" id="NF008028">
    <property type="entry name" value="PRK10759.1"/>
    <property type="match status" value="1"/>
</dbReference>
<reference evidence="4" key="1">
    <citation type="submission" date="2015-06" db="EMBL/GenBank/DDBJ databases">
        <authorList>
            <person name="Urmite Genomes"/>
        </authorList>
    </citation>
    <scope>NUCLEOTIDE SEQUENCE [LARGE SCALE GENOMIC DNA]</scope>
    <source>
        <strain evidence="4">CSUR P1867</strain>
    </source>
</reference>
<reference evidence="2" key="2">
    <citation type="submission" date="2015-06" db="EMBL/GenBank/DDBJ databases">
        <authorList>
            <person name="Urmite Genomes Urmite Genomes"/>
        </authorList>
    </citation>
    <scope>NUCLEOTIDE SEQUENCE [LARGE SCALE GENOMIC DNA]</scope>
    <source>
        <strain evidence="2">CSUR P1867</strain>
    </source>
</reference>
<dbReference type="PANTHER" id="PTHR35462:SF2">
    <property type="entry name" value="TRANSMEMBRANE PROTEIN"/>
    <property type="match status" value="1"/>
</dbReference>
<evidence type="ECO:0000256" key="1">
    <source>
        <dbReference type="SAM" id="SignalP"/>
    </source>
</evidence>
<accession>A0A0G4Q2K8</accession>
<feature type="signal peptide" evidence="1">
    <location>
        <begin position="1"/>
        <end position="28"/>
    </location>
</feature>
<name>A0A0G4Q2K8_9GAMM</name>
<dbReference type="Proteomes" id="UP000619976">
    <property type="component" value="Unassembled WGS sequence"/>
</dbReference>
<accession>A0A379EJG4</accession>
<evidence type="ECO:0000313" key="4">
    <source>
        <dbReference type="Proteomes" id="UP000183920"/>
    </source>
</evidence>
<keyword evidence="5" id="KW-1185">Reference proteome</keyword>
<dbReference type="RefSeq" id="WP_072062976.1">
    <property type="nucleotide sequence ID" value="NZ_CAXOKO010000002.1"/>
</dbReference>
<dbReference type="GeneID" id="76522099"/>
<evidence type="ECO:0000313" key="3">
    <source>
        <dbReference type="EMBL" id="MBJ2118219.1"/>
    </source>
</evidence>
<reference evidence="3 5" key="3">
    <citation type="submission" date="2020-12" db="EMBL/GenBank/DDBJ databases">
        <title>Enhanced detection system for hospital associated transmission using whole genome sequencing surveillance.</title>
        <authorList>
            <person name="Harrison L.H."/>
            <person name="Van Tyne D."/>
            <person name="Marsh J.W."/>
            <person name="Griffith M.P."/>
            <person name="Snyder D.J."/>
            <person name="Cooper V.S."/>
            <person name="Mustapha M."/>
        </authorList>
    </citation>
    <scope>NUCLEOTIDE SEQUENCE [LARGE SCALE GENOMIC DNA]</scope>
    <source>
        <strain evidence="3 5">PR00195</strain>
    </source>
</reference>
<sequence length="115" mass="12738" precursor="true">MKLKLKYCSLIILLSIMTLNGCTSFHFANDNWQGKDKAQHFLFSMAASAGANAYTDHQKYGHREGLLIGLSFSISLGVAKELYDSRPEGTGWSWHDFAYDVAGAVAGSLLYQQLK</sequence>
<keyword evidence="2" id="KW-0449">Lipoprotein</keyword>
<organism evidence="2 4">
    <name type="scientific">Proteus penneri</name>
    <dbReference type="NCBI Taxonomy" id="102862"/>
    <lineage>
        <taxon>Bacteria</taxon>
        <taxon>Pseudomonadati</taxon>
        <taxon>Pseudomonadota</taxon>
        <taxon>Gammaproteobacteria</taxon>
        <taxon>Enterobacterales</taxon>
        <taxon>Morganellaceae</taxon>
        <taxon>Proteus</taxon>
    </lineage>
</organism>
<dbReference type="PANTHER" id="PTHR35462">
    <property type="match status" value="1"/>
</dbReference>
<dbReference type="Pfam" id="PF10043">
    <property type="entry name" value="DUF2279"/>
    <property type="match status" value="1"/>
</dbReference>
<feature type="chain" id="PRO_5030007061" evidence="1">
    <location>
        <begin position="29"/>
        <end position="115"/>
    </location>
</feature>
<dbReference type="EMBL" id="JAEKCB010000004">
    <property type="protein sequence ID" value="MBJ2118219.1"/>
    <property type="molecule type" value="Genomic_DNA"/>
</dbReference>
<dbReference type="Proteomes" id="UP000183920">
    <property type="component" value="Unassembled WGS sequence"/>
</dbReference>
<dbReference type="EMBL" id="CVRY01000001">
    <property type="protein sequence ID" value="CRL59886.1"/>
    <property type="molecule type" value="Genomic_DNA"/>
</dbReference>